<sequence>MNKKIKKYVMRISIIDCVLLICFCTIIGITAVPFGAANQILLHEILHLSINMGGIAQGNVAII</sequence>
<name>A0A853JQV3_9FIRM</name>
<feature type="transmembrane region" description="Helical" evidence="1">
    <location>
        <begin position="12"/>
        <end position="36"/>
    </location>
</feature>
<keyword evidence="1" id="KW-0472">Membrane</keyword>
<keyword evidence="1" id="KW-0812">Transmembrane</keyword>
<dbReference type="RefSeq" id="WP_180493618.1">
    <property type="nucleotide sequence ID" value="NZ_JACCKS010000014.1"/>
</dbReference>
<proteinExistence type="predicted"/>
<gene>
    <name evidence="2" type="ORF">H0N91_12540</name>
</gene>
<comment type="caution">
    <text evidence="2">The sequence shown here is derived from an EMBL/GenBank/DDBJ whole genome shotgun (WGS) entry which is preliminary data.</text>
</comment>
<dbReference type="EMBL" id="JACCKS010000014">
    <property type="protein sequence ID" value="NZA38932.1"/>
    <property type="molecule type" value="Genomic_DNA"/>
</dbReference>
<evidence type="ECO:0000256" key="1">
    <source>
        <dbReference type="SAM" id="Phobius"/>
    </source>
</evidence>
<evidence type="ECO:0000313" key="3">
    <source>
        <dbReference type="Proteomes" id="UP000586254"/>
    </source>
</evidence>
<organism evidence="2 3">
    <name type="scientific">Eubacterium callanderi</name>
    <dbReference type="NCBI Taxonomy" id="53442"/>
    <lineage>
        <taxon>Bacteria</taxon>
        <taxon>Bacillati</taxon>
        <taxon>Bacillota</taxon>
        <taxon>Clostridia</taxon>
        <taxon>Eubacteriales</taxon>
        <taxon>Eubacteriaceae</taxon>
        <taxon>Eubacterium</taxon>
    </lineage>
</organism>
<protein>
    <submittedName>
        <fullName evidence="2">Uncharacterized protein</fullName>
    </submittedName>
</protein>
<evidence type="ECO:0000313" key="2">
    <source>
        <dbReference type="EMBL" id="NZA38932.1"/>
    </source>
</evidence>
<dbReference type="AlphaFoldDB" id="A0A853JQV3"/>
<keyword evidence="1" id="KW-1133">Transmembrane helix</keyword>
<accession>A0A853JQV3</accession>
<dbReference type="Proteomes" id="UP000586254">
    <property type="component" value="Unassembled WGS sequence"/>
</dbReference>
<reference evidence="2 3" key="1">
    <citation type="submission" date="2020-07" db="EMBL/GenBank/DDBJ databases">
        <title>Organ Donor 1.</title>
        <authorList>
            <person name="Marsh A.J."/>
            <person name="Azcarate-Peril M.A."/>
        </authorList>
    </citation>
    <scope>NUCLEOTIDE SEQUENCE [LARGE SCALE GENOMIC DNA]</scope>
    <source>
        <strain evidence="2 3">AMC0717</strain>
    </source>
</reference>